<dbReference type="EMBL" id="CP126101">
    <property type="protein sequence ID" value="WHY49805.1"/>
    <property type="molecule type" value="Genomic_DNA"/>
</dbReference>
<dbReference type="RefSeq" id="WP_283868533.1">
    <property type="nucleotide sequence ID" value="NZ_CP126101.1"/>
</dbReference>
<reference evidence="1" key="1">
    <citation type="submission" date="2023-05" db="EMBL/GenBank/DDBJ databases">
        <title>Comparative genomics of Bacillaceae isolates and their secondary metabolite potential.</title>
        <authorList>
            <person name="Song L."/>
            <person name="Nielsen L.J."/>
            <person name="Mohite O."/>
            <person name="Xu X."/>
            <person name="Weber T."/>
            <person name="Kovacs A.T."/>
        </authorList>
    </citation>
    <scope>NUCLEOTIDE SEQUENCE</scope>
    <source>
        <strain evidence="1">LY1</strain>
    </source>
</reference>
<sequence>MNIADYCEASAICVFCNECLDLHGTTRKLEQYHIPPEKLESFVFSFAGASHKEVNLKDKLQKYKAVTKLITT</sequence>
<proteinExistence type="predicted"/>
<dbReference type="AlphaFoldDB" id="A0AAX3WPN2"/>
<accession>A0AAX3WPN2</accession>
<protein>
    <submittedName>
        <fullName evidence="1">Uncharacterized protein</fullName>
    </submittedName>
</protein>
<evidence type="ECO:0000313" key="2">
    <source>
        <dbReference type="Proteomes" id="UP001178322"/>
    </source>
</evidence>
<evidence type="ECO:0000313" key="1">
    <source>
        <dbReference type="EMBL" id="WHY49805.1"/>
    </source>
</evidence>
<gene>
    <name evidence="1" type="ORF">QNH24_15875</name>
</gene>
<dbReference type="Proteomes" id="UP001178322">
    <property type="component" value="Chromosome"/>
</dbReference>
<name>A0AAX3WPN2_9BACI</name>
<organism evidence="1 2">
    <name type="scientific">Lysinibacillus pakistanensis</name>
    <dbReference type="NCBI Taxonomy" id="759811"/>
    <lineage>
        <taxon>Bacteria</taxon>
        <taxon>Bacillati</taxon>
        <taxon>Bacillota</taxon>
        <taxon>Bacilli</taxon>
        <taxon>Bacillales</taxon>
        <taxon>Bacillaceae</taxon>
        <taxon>Lysinibacillus</taxon>
    </lineage>
</organism>